<keyword evidence="2" id="KW-1185">Reference proteome</keyword>
<accession>A0A3G3JZJ5</accession>
<evidence type="ECO:0008006" key="3">
    <source>
        <dbReference type="Google" id="ProtNLM"/>
    </source>
</evidence>
<protein>
    <recommendedName>
        <fullName evidence="3">ParA family protein</fullName>
    </recommendedName>
</protein>
<dbReference type="InterPro" id="IPR027417">
    <property type="entry name" value="P-loop_NTPase"/>
</dbReference>
<sequence>MNRKIVLAIPNREYAARLAEYLRETEPGWDVTAFTHETALRLRLQEPGGIDALVGFPSLLKQAESWLGAGVRKAALVEDPGQSKREWPELRLYQPLPVVAAGIRGLLSEQSPAVQGGCRWLTVFSASGGAGKTTAALNVVRQAGERGLRTLYLNLETVNVTSRLFGNVEPDSLSRLLYVLQSDSGRFAEQLERSVRHHSILRADIIDAPDHPGERLAMTPELVASLAERLRESGRYDLVVADPDCGATPWHAALLGLSDRVAWLVTDDWQCLGKAEKLLEFWRREAETGWSANVSFVRSKTQGRWMNPWRLPSPPAAELPYVPQWKGTDDPGRIFGSAAYSGGVDALLDGWGWERGRKGALSGGSLEPAAR</sequence>
<dbReference type="Gene3D" id="3.40.50.300">
    <property type="entry name" value="P-loop containing nucleotide triphosphate hydrolases"/>
    <property type="match status" value="1"/>
</dbReference>
<dbReference type="Gene3D" id="3.40.50.10850">
    <property type="entry name" value="Ntrc-like two-domain protein"/>
    <property type="match status" value="1"/>
</dbReference>
<dbReference type="SUPFAM" id="SSF52540">
    <property type="entry name" value="P-loop containing nucleoside triphosphate hydrolases"/>
    <property type="match status" value="1"/>
</dbReference>
<dbReference type="RefSeq" id="WP_123041769.1">
    <property type="nucleotide sequence ID" value="NZ_CP033433.1"/>
</dbReference>
<evidence type="ECO:0000313" key="2">
    <source>
        <dbReference type="Proteomes" id="UP000269097"/>
    </source>
</evidence>
<reference evidence="1 2" key="1">
    <citation type="submission" date="2018-10" db="EMBL/GenBank/DDBJ databases">
        <title>Genome Sequence of Cohnella sp.</title>
        <authorList>
            <person name="Srinivasan S."/>
            <person name="Kim M.K."/>
        </authorList>
    </citation>
    <scope>NUCLEOTIDE SEQUENCE [LARGE SCALE GENOMIC DNA]</scope>
    <source>
        <strain evidence="1 2">18JY8-7</strain>
    </source>
</reference>
<proteinExistence type="predicted"/>
<dbReference type="AlphaFoldDB" id="A0A3G3JZJ5"/>
<gene>
    <name evidence="1" type="ORF">EAV92_14500</name>
</gene>
<dbReference type="Proteomes" id="UP000269097">
    <property type="component" value="Chromosome"/>
</dbReference>
<dbReference type="KEGG" id="coh:EAV92_14500"/>
<organism evidence="1 2">
    <name type="scientific">Cohnella candidum</name>
    <dbReference type="NCBI Taxonomy" id="2674991"/>
    <lineage>
        <taxon>Bacteria</taxon>
        <taxon>Bacillati</taxon>
        <taxon>Bacillota</taxon>
        <taxon>Bacilli</taxon>
        <taxon>Bacillales</taxon>
        <taxon>Paenibacillaceae</taxon>
        <taxon>Cohnella</taxon>
    </lineage>
</organism>
<dbReference type="EMBL" id="CP033433">
    <property type="protein sequence ID" value="AYQ73685.1"/>
    <property type="molecule type" value="Genomic_DNA"/>
</dbReference>
<evidence type="ECO:0000313" key="1">
    <source>
        <dbReference type="EMBL" id="AYQ73685.1"/>
    </source>
</evidence>
<name>A0A3G3JZJ5_9BACL</name>